<reference evidence="16 17" key="2">
    <citation type="journal article" date="2012" name="Stand. Genomic Sci.">
        <title>Complete genome sequence of the thermophilic sulfate-reducing ocean bacterium Thermodesulfatator indicus type strain (CIR29812(T)).</title>
        <authorList>
            <person name="Anderson I."/>
            <person name="Saunders E."/>
            <person name="Lapidus A."/>
            <person name="Nolan M."/>
            <person name="Lucas S."/>
            <person name="Tice H."/>
            <person name="Del Rio T.G."/>
            <person name="Cheng J.F."/>
            <person name="Han C."/>
            <person name="Tapia R."/>
            <person name="Goodwin L.A."/>
            <person name="Pitluck S."/>
            <person name="Liolios K."/>
            <person name="Mavromatis K."/>
            <person name="Pagani I."/>
            <person name="Ivanova N."/>
            <person name="Mikhailova N."/>
            <person name="Pati A."/>
            <person name="Chen A."/>
            <person name="Palaniappan K."/>
            <person name="Land M."/>
            <person name="Hauser L."/>
            <person name="Jeffries C.D."/>
            <person name="Chang Y.J."/>
            <person name="Brambilla E.M."/>
            <person name="Rohde M."/>
            <person name="Spring S."/>
            <person name="Goker M."/>
            <person name="Detter J.C."/>
            <person name="Woyke T."/>
            <person name="Bristow J."/>
            <person name="Eisen J.A."/>
            <person name="Markowitz V."/>
            <person name="Hugenholtz P."/>
            <person name="Kyrpides N.C."/>
            <person name="Klenk H.P."/>
        </authorList>
    </citation>
    <scope>NUCLEOTIDE SEQUENCE [LARGE SCALE GENOMIC DNA]</scope>
    <source>
        <strain evidence="17">DSM 15286 / JCM 11887 / CIR29812</strain>
    </source>
</reference>
<dbReference type="EC" id="1.17.4.1" evidence="14"/>
<dbReference type="Gene3D" id="3.20.70.20">
    <property type="match status" value="2"/>
</dbReference>
<keyword evidence="17" id="KW-1185">Reference proteome</keyword>
<evidence type="ECO:0000256" key="7">
    <source>
        <dbReference type="ARBA" id="ARBA00023000"/>
    </source>
</evidence>
<keyword evidence="4" id="KW-0237">DNA synthesis</keyword>
<comment type="function">
    <text evidence="14">Provides the precursors necessary for DNA synthesis. Catalyzes the biosynthesis of deoxyribonucleotides from the corresponding ribonucleotides.</text>
</comment>
<evidence type="ECO:0000256" key="4">
    <source>
        <dbReference type="ARBA" id="ARBA00022634"/>
    </source>
</evidence>
<dbReference type="GO" id="GO:0004519">
    <property type="term" value="F:endonuclease activity"/>
    <property type="evidence" value="ECO:0007669"/>
    <property type="project" value="InterPro"/>
</dbReference>
<dbReference type="InterPro" id="IPR004860">
    <property type="entry name" value="LAGLIDADG_dom"/>
</dbReference>
<dbReference type="SMART" id="SM00305">
    <property type="entry name" value="HintC"/>
    <property type="match status" value="1"/>
</dbReference>
<dbReference type="FunCoup" id="F8AAA5">
    <property type="interactions" value="101"/>
</dbReference>
<dbReference type="UniPathway" id="UPA00326"/>
<dbReference type="SUPFAM" id="SSF51294">
    <property type="entry name" value="Hedgehog/intein (Hint) domain"/>
    <property type="match status" value="1"/>
</dbReference>
<dbReference type="InterPro" id="IPR027434">
    <property type="entry name" value="Homing_endonucl"/>
</dbReference>
<evidence type="ECO:0000256" key="8">
    <source>
        <dbReference type="ARBA" id="ARBA00023002"/>
    </source>
</evidence>
<dbReference type="Proteomes" id="UP000006793">
    <property type="component" value="Chromosome"/>
</dbReference>
<dbReference type="Pfam" id="PF02867">
    <property type="entry name" value="Ribonuc_red_lgC"/>
    <property type="match status" value="2"/>
</dbReference>
<dbReference type="InterPro" id="IPR030934">
    <property type="entry name" value="Intein_C"/>
</dbReference>
<comment type="similarity">
    <text evidence="14">Belongs to the ribonucleoside diphosphate reductase large chain family.</text>
</comment>
<dbReference type="PaxDb" id="667014-Thein_0359"/>
<dbReference type="STRING" id="667014.Thein_0359"/>
<name>F8AAA5_THEID</name>
<dbReference type="InterPro" id="IPR008926">
    <property type="entry name" value="RNR_R1-su_N"/>
</dbReference>
<dbReference type="Pfam" id="PF14890">
    <property type="entry name" value="Intein_splicing"/>
    <property type="match status" value="1"/>
</dbReference>
<evidence type="ECO:0000256" key="11">
    <source>
        <dbReference type="ARBA" id="ARBA00023285"/>
    </source>
</evidence>
<keyword evidence="5" id="KW-0547">Nucleotide-binding</keyword>
<dbReference type="SUPFAM" id="SSF48168">
    <property type="entry name" value="R1 subunit of ribonucleotide reductase, N-terminal domain"/>
    <property type="match status" value="1"/>
</dbReference>
<dbReference type="InterPro" id="IPR003587">
    <property type="entry name" value="Hint_dom_N"/>
</dbReference>
<dbReference type="GO" id="GO:0004748">
    <property type="term" value="F:ribonucleoside-diphosphate reductase activity, thioredoxin disulfide as acceptor"/>
    <property type="evidence" value="ECO:0007669"/>
    <property type="project" value="UniProtKB-EC"/>
</dbReference>
<comment type="catalytic activity">
    <reaction evidence="13 14">
        <text>a 2'-deoxyribonucleoside 5'-diphosphate + [thioredoxin]-disulfide + H2O = a ribonucleoside 5'-diphosphate + [thioredoxin]-dithiol</text>
        <dbReference type="Rhea" id="RHEA:23252"/>
        <dbReference type="Rhea" id="RHEA-COMP:10698"/>
        <dbReference type="Rhea" id="RHEA-COMP:10700"/>
        <dbReference type="ChEBI" id="CHEBI:15377"/>
        <dbReference type="ChEBI" id="CHEBI:29950"/>
        <dbReference type="ChEBI" id="CHEBI:50058"/>
        <dbReference type="ChEBI" id="CHEBI:57930"/>
        <dbReference type="ChEBI" id="CHEBI:73316"/>
        <dbReference type="EC" id="1.17.4.1"/>
    </reaction>
</comment>
<dbReference type="SMART" id="SM00306">
    <property type="entry name" value="HintN"/>
    <property type="match status" value="1"/>
</dbReference>
<comment type="similarity">
    <text evidence="2">Belongs to the ribonucleoside diphosphate reductase class-2 family.</text>
</comment>
<evidence type="ECO:0000256" key="12">
    <source>
        <dbReference type="ARBA" id="ARBA00025437"/>
    </source>
</evidence>
<dbReference type="GO" id="GO:0031419">
    <property type="term" value="F:cobalamin binding"/>
    <property type="evidence" value="ECO:0007669"/>
    <property type="project" value="UniProtKB-KW"/>
</dbReference>
<evidence type="ECO:0000256" key="2">
    <source>
        <dbReference type="ARBA" id="ARBA00007405"/>
    </source>
</evidence>
<dbReference type="PATRIC" id="fig|667014.3.peg.373"/>
<accession>F8AAA5</accession>
<keyword evidence="11" id="KW-0170">Cobalt</keyword>
<dbReference type="PANTHER" id="PTHR43371:SF1">
    <property type="entry name" value="RIBONUCLEOSIDE-DIPHOSPHATE REDUCTASE"/>
    <property type="match status" value="1"/>
</dbReference>
<dbReference type="EMBL" id="CP002683">
    <property type="protein sequence ID" value="AEH44241.1"/>
    <property type="molecule type" value="Genomic_DNA"/>
</dbReference>
<dbReference type="NCBIfam" id="TIGR01443">
    <property type="entry name" value="intein_Cterm"/>
    <property type="match status" value="1"/>
</dbReference>
<dbReference type="InParanoid" id="F8AAA5"/>
<sequence>MVLPQTRLSLTENALIVLARRYLKRDEEGNPVETPEEMFRRVARTVASADLIYNPKADLKETEEKFYNLMTSLYFLPNSPTLMNAGRELGQLSACFVLPIEDSLVSIFETLKYTALIHQSGGGTGFSFSRLRPKGDIVRSTHGVSSGPVSFMLVYDAATEAIKQGGTRRGANMGILRIDHPDIEEFITVKHDLTKLTNFNISVAVTNAFMKALKNKESFPLINPRNGEVVRQVSAEELFDLLVENAWLRGDPGVIFIDTINAKNPTPHLGEIEATNPCVTGDTWVMTDEGPRQVKNLVNYPFKARVNGKDYPAPQGFFSTGRKPVLKIVTEEGFELKVTANHLLLKAASFTRNSLETEWVEAQKLKPGEFLLVNAHFTENSWSGEGTYEEGYLIGFLIGDGTIKEDSAILSVWKEPGIEGILEEISLAIKTLPHRQDFKGFSFLPERKKYRLKSASLKKLASSLGLEIGGKNITPLIEQKSSNFYRGFLKGLFDADGSVQGTQSKGVSIRLSQSNLALLKAVQRMLLRLGIFSKIHTNRRKEDYRLLPNGKGGKNLYLTKDSHELIISKENIKAFAEKIGFSHQKKAARLKELLSKYKRSLNKERFLTKIKEIIPAGYEEVYDCQVPGINAFDANGFIAHNCGEQPLLPFESCNLGSINLSRFVKNQKIDWKSLKETVHLAVYFLDNVIDVNRFPIPQIEEMTKKTRKIGLGVMGFADMLIKLGIPYNSEKAVKIAEEVMAFIAEESVKKSAELARERGNFPAYKGSIWDSSETPFMRNATTTTIAPTGSISIIAGCSSGIEPLFAVAYTRRVLDGTDLKEFHPLFLKALKEHGFSEKKIRKILDKALSLGSIQKIEEIPEDLRRLFVTAFDITPEEHLKIQAAFQRHVHNAVSKTINFPENATKEDIRKVYLLAYELGLKGVTVYRYGSRPRQVLELRRGEGLAPRPRPKVTRGFTRRIRTGCGNLYVTVNWDEKGLCEVFATMGKAGGCASCQIEAVSRLISLALRSGVAPESIIKQLAGIRCPSPTWEEGRPILSCPDAIAKVLAEAINFEIKPEEGKSFGPCPDCGSPLETESGCLLCRSCGYSKCD</sequence>
<dbReference type="InterPro" id="IPR000788">
    <property type="entry name" value="RNR_lg_C"/>
</dbReference>
<dbReference type="PROSITE" id="PS50818">
    <property type="entry name" value="INTEIN_C_TER"/>
    <property type="match status" value="1"/>
</dbReference>
<evidence type="ECO:0000256" key="9">
    <source>
        <dbReference type="ARBA" id="ARBA00023116"/>
    </source>
</evidence>
<dbReference type="PRINTS" id="PR00379">
    <property type="entry name" value="INTEIN"/>
</dbReference>
<organism evidence="16 17">
    <name type="scientific">Thermodesulfatator indicus (strain DSM 15286 / JCM 11887 / CIR29812)</name>
    <dbReference type="NCBI Taxonomy" id="667014"/>
    <lineage>
        <taxon>Bacteria</taxon>
        <taxon>Pseudomonadati</taxon>
        <taxon>Thermodesulfobacteriota</taxon>
        <taxon>Thermodesulfobacteria</taxon>
        <taxon>Thermodesulfobacteriales</taxon>
        <taxon>Thermodesulfatatoraceae</taxon>
        <taxon>Thermodesulfatator</taxon>
    </lineage>
</organism>
<dbReference type="Pfam" id="PF12637">
    <property type="entry name" value="TSCPD"/>
    <property type="match status" value="1"/>
</dbReference>
<dbReference type="InterPro" id="IPR006142">
    <property type="entry name" value="INTEIN"/>
</dbReference>
<dbReference type="InterPro" id="IPR036844">
    <property type="entry name" value="Hint_dom_sf"/>
</dbReference>
<protein>
    <recommendedName>
        <fullName evidence="14">Ribonucleoside-diphosphate reductase</fullName>
        <ecNumber evidence="14">1.17.4.1</ecNumber>
    </recommendedName>
</protein>
<keyword evidence="7" id="KW-0651">Protein splicing</keyword>
<evidence type="ECO:0000256" key="10">
    <source>
        <dbReference type="ARBA" id="ARBA00023157"/>
    </source>
</evidence>
<dbReference type="InterPro" id="IPR013344">
    <property type="entry name" value="RNR_NrdJ/NrdZ"/>
</dbReference>
<dbReference type="InterPro" id="IPR006141">
    <property type="entry name" value="Intein_N"/>
</dbReference>
<dbReference type="InterPro" id="IPR004042">
    <property type="entry name" value="Intein_endonuc_central"/>
</dbReference>
<evidence type="ECO:0000256" key="13">
    <source>
        <dbReference type="ARBA" id="ARBA00047754"/>
    </source>
</evidence>
<dbReference type="CDD" id="cd00081">
    <property type="entry name" value="Hint"/>
    <property type="match status" value="1"/>
</dbReference>
<evidence type="ECO:0000256" key="1">
    <source>
        <dbReference type="ARBA" id="ARBA00001922"/>
    </source>
</evidence>
<keyword evidence="6" id="KW-0068">Autocatalytic cleavage</keyword>
<dbReference type="Pfam" id="PF14528">
    <property type="entry name" value="LAGLIDADG_3"/>
    <property type="match status" value="1"/>
</dbReference>
<dbReference type="PANTHER" id="PTHR43371">
    <property type="entry name" value="VITAMIN B12-DEPENDENT RIBONUCLEOTIDE REDUCTASE"/>
    <property type="match status" value="1"/>
</dbReference>
<dbReference type="InterPro" id="IPR050862">
    <property type="entry name" value="RdRp_reductase_class-2"/>
</dbReference>
<dbReference type="InterPro" id="IPR024434">
    <property type="entry name" value="TSCPD_dom"/>
</dbReference>
<dbReference type="Gene3D" id="3.10.28.10">
    <property type="entry name" value="Homing endonucleases"/>
    <property type="match status" value="1"/>
</dbReference>
<evidence type="ECO:0000313" key="16">
    <source>
        <dbReference type="EMBL" id="AEH44241.1"/>
    </source>
</evidence>
<proteinExistence type="inferred from homology"/>
<dbReference type="eggNOG" id="COG0209">
    <property type="taxonomic scope" value="Bacteria"/>
</dbReference>
<keyword evidence="9 14" id="KW-0215">Deoxyribonucleotide synthesis</keyword>
<dbReference type="Pfam" id="PF00317">
    <property type="entry name" value="Ribonuc_red_lgN"/>
    <property type="match status" value="1"/>
</dbReference>
<evidence type="ECO:0000256" key="6">
    <source>
        <dbReference type="ARBA" id="ARBA00022813"/>
    </source>
</evidence>
<dbReference type="PROSITE" id="PS50817">
    <property type="entry name" value="INTEIN_N_TER"/>
    <property type="match status" value="1"/>
</dbReference>
<keyword evidence="3" id="KW-0846">Cobalamin</keyword>
<dbReference type="GO" id="GO:0071897">
    <property type="term" value="P:DNA biosynthetic process"/>
    <property type="evidence" value="ECO:0007669"/>
    <property type="project" value="UniProtKB-KW"/>
</dbReference>
<dbReference type="SUPFAM" id="SSF51998">
    <property type="entry name" value="PFL-like glycyl radical enzymes"/>
    <property type="match status" value="1"/>
</dbReference>
<evidence type="ECO:0000313" key="17">
    <source>
        <dbReference type="Proteomes" id="UP000006793"/>
    </source>
</evidence>
<dbReference type="PROSITE" id="PS50819">
    <property type="entry name" value="INTEIN_ENDONUCLEASE"/>
    <property type="match status" value="1"/>
</dbReference>
<comment type="cofactor">
    <cofactor evidence="1">
        <name>adenosylcob(III)alamin</name>
        <dbReference type="ChEBI" id="CHEBI:18408"/>
    </cofactor>
</comment>
<dbReference type="GO" id="GO:0016539">
    <property type="term" value="P:intein-mediated protein splicing"/>
    <property type="evidence" value="ECO:0007669"/>
    <property type="project" value="InterPro"/>
</dbReference>
<dbReference type="InterPro" id="IPR013509">
    <property type="entry name" value="RNR_lsu_N"/>
</dbReference>
<evidence type="ECO:0000259" key="15">
    <source>
        <dbReference type="PROSITE" id="PS50819"/>
    </source>
</evidence>
<dbReference type="SUPFAM" id="SSF55608">
    <property type="entry name" value="Homing endonucleases"/>
    <property type="match status" value="1"/>
</dbReference>
<dbReference type="CDD" id="cd02888">
    <property type="entry name" value="RNR_II_dimer"/>
    <property type="match status" value="1"/>
</dbReference>
<evidence type="ECO:0000256" key="14">
    <source>
        <dbReference type="RuleBase" id="RU003410"/>
    </source>
</evidence>
<dbReference type="OrthoDB" id="9762933at2"/>
<dbReference type="AlphaFoldDB" id="F8AAA5"/>
<evidence type="ECO:0000256" key="5">
    <source>
        <dbReference type="ARBA" id="ARBA00022741"/>
    </source>
</evidence>
<dbReference type="InterPro" id="IPR003586">
    <property type="entry name" value="Hint_dom_C"/>
</dbReference>
<evidence type="ECO:0000256" key="3">
    <source>
        <dbReference type="ARBA" id="ARBA00022628"/>
    </source>
</evidence>
<keyword evidence="8 14" id="KW-0560">Oxidoreductase</keyword>
<dbReference type="KEGG" id="tid:Thein_0359"/>
<dbReference type="GO" id="GO:0005524">
    <property type="term" value="F:ATP binding"/>
    <property type="evidence" value="ECO:0007669"/>
    <property type="project" value="InterPro"/>
</dbReference>
<dbReference type="eggNOG" id="COG1372">
    <property type="taxonomic scope" value="Bacteria"/>
</dbReference>
<dbReference type="GO" id="GO:0009263">
    <property type="term" value="P:deoxyribonucleotide biosynthetic process"/>
    <property type="evidence" value="ECO:0007669"/>
    <property type="project" value="UniProtKB-KW"/>
</dbReference>
<keyword evidence="10" id="KW-1015">Disulfide bond</keyword>
<reference evidence="17" key="1">
    <citation type="submission" date="2011-04" db="EMBL/GenBank/DDBJ databases">
        <title>The complete genome of Thermodesulfatator indicus DSM 15286.</title>
        <authorList>
            <person name="Lucas S."/>
            <person name="Copeland A."/>
            <person name="Lapidus A."/>
            <person name="Bruce D."/>
            <person name="Goodwin L."/>
            <person name="Pitluck S."/>
            <person name="Peters L."/>
            <person name="Kyrpides N."/>
            <person name="Mavromatis K."/>
            <person name="Pagani I."/>
            <person name="Ivanova N."/>
            <person name="Saunders L."/>
            <person name="Detter J.C."/>
            <person name="Tapia R."/>
            <person name="Han C."/>
            <person name="Land M."/>
            <person name="Hauser L."/>
            <person name="Markowitz V."/>
            <person name="Cheng J.-F."/>
            <person name="Hugenholtz P."/>
            <person name="Woyke T."/>
            <person name="Wu D."/>
            <person name="Spring S."/>
            <person name="Schroeder M."/>
            <person name="Brambilla E."/>
            <person name="Klenk H.-P."/>
            <person name="Eisen J.A."/>
        </authorList>
    </citation>
    <scope>NUCLEOTIDE SEQUENCE [LARGE SCALE GENOMIC DNA]</scope>
    <source>
        <strain evidence="17">DSM 15286 / JCM 11887 / CIR29812</strain>
    </source>
</reference>
<dbReference type="NCBIfam" id="TIGR01445">
    <property type="entry name" value="intein_Nterm"/>
    <property type="match status" value="1"/>
</dbReference>
<comment type="function">
    <text evidence="12">Catalyzes the reduction of ribonucleotides to deoxyribonucleotides. May function to provide a pool of deoxyribonucleotide precursors for DNA repair during oxygen limitation and/or for immediate growth after restoration of oxygen.</text>
</comment>
<dbReference type="Gene3D" id="2.170.16.10">
    <property type="entry name" value="Hedgehog/Intein (Hint) domain"/>
    <property type="match status" value="1"/>
</dbReference>
<dbReference type="eggNOG" id="COG1594">
    <property type="taxonomic scope" value="Bacteria"/>
</dbReference>
<dbReference type="RefSeq" id="WP_013906987.1">
    <property type="nucleotide sequence ID" value="NC_015681.1"/>
</dbReference>
<feature type="domain" description="DOD-type homing endonuclease" evidence="15">
    <location>
        <begin position="393"/>
        <end position="531"/>
    </location>
</feature>
<gene>
    <name evidence="16" type="ordered locus">Thein_0359</name>
</gene>
<dbReference type="HOGENOM" id="CLU_000404_2_1_0"/>